<evidence type="ECO:0000313" key="4">
    <source>
        <dbReference type="EMBL" id="TGY92469.1"/>
    </source>
</evidence>
<dbReference type="OrthoDB" id="9800501at2"/>
<dbReference type="Proteomes" id="UP000305451">
    <property type="component" value="Unassembled WGS sequence"/>
</dbReference>
<gene>
    <name evidence="4" type="ORF">E5162_12595</name>
</gene>
<dbReference type="EMBL" id="SRXV01000003">
    <property type="protein sequence ID" value="TGY92469.1"/>
    <property type="molecule type" value="Genomic_DNA"/>
</dbReference>
<dbReference type="Pfam" id="PF03548">
    <property type="entry name" value="LolA"/>
    <property type="match status" value="1"/>
</dbReference>
<accession>A0A4V3RZ14</accession>
<evidence type="ECO:0000256" key="1">
    <source>
        <dbReference type="ARBA" id="ARBA00022729"/>
    </source>
</evidence>
<sequence length="257" mass="27872">MTGLTFLLSTAAALLQGTAPLAASRPDTSGAQSPPAQTQAETPVESAVDAFDADAQDVPQRMERESQRPREVELARIDTYFSGLDTLRAGFEQVGADGAVATGTLSLDRPGRVRFEYEAPTPILLVADGQTVAIADFDLETVDRLPIAQTPLKWLLEPDLDPASSSAVDEVSRFDGALYLSLVDPDNEIDGRVTLVFEDSDPEGPAEDMRLAGWIAVDAMGGFTEVRLTGNERGVSFNPRLFVLDDDLFERSRRTRR</sequence>
<keyword evidence="1 3" id="KW-0732">Signal</keyword>
<protein>
    <recommendedName>
        <fullName evidence="6">Outer membrane lipoprotein carrier protein LolA</fullName>
    </recommendedName>
</protein>
<feature type="signal peptide" evidence="3">
    <location>
        <begin position="1"/>
        <end position="22"/>
    </location>
</feature>
<dbReference type="InterPro" id="IPR004564">
    <property type="entry name" value="OM_lipoprot_carrier_LolA-like"/>
</dbReference>
<name>A0A4V3RZ14_9PROT</name>
<dbReference type="Gene3D" id="2.50.20.10">
    <property type="entry name" value="Lipoprotein localisation LolA/LolB/LppX"/>
    <property type="match status" value="1"/>
</dbReference>
<comment type="caution">
    <text evidence="4">The sequence shown here is derived from an EMBL/GenBank/DDBJ whole genome shotgun (WGS) entry which is preliminary data.</text>
</comment>
<organism evidence="4 5">
    <name type="scientific">Marinicauda pacifica</name>
    <dbReference type="NCBI Taxonomy" id="1133559"/>
    <lineage>
        <taxon>Bacteria</taxon>
        <taxon>Pseudomonadati</taxon>
        <taxon>Pseudomonadota</taxon>
        <taxon>Alphaproteobacteria</taxon>
        <taxon>Maricaulales</taxon>
        <taxon>Maricaulaceae</taxon>
        <taxon>Marinicauda</taxon>
    </lineage>
</organism>
<dbReference type="AlphaFoldDB" id="A0A4V3RZ14"/>
<proteinExistence type="predicted"/>
<dbReference type="CDD" id="cd16325">
    <property type="entry name" value="LolA"/>
    <property type="match status" value="1"/>
</dbReference>
<feature type="compositionally biased region" description="Polar residues" evidence="2">
    <location>
        <begin position="26"/>
        <end position="41"/>
    </location>
</feature>
<dbReference type="SUPFAM" id="SSF89392">
    <property type="entry name" value="Prokaryotic lipoproteins and lipoprotein localization factors"/>
    <property type="match status" value="1"/>
</dbReference>
<evidence type="ECO:0008006" key="6">
    <source>
        <dbReference type="Google" id="ProtNLM"/>
    </source>
</evidence>
<reference evidence="4 5" key="1">
    <citation type="journal article" date="2013" name="Int. J. Syst. Evol. Microbiol.">
        <title>Marinicauda pacifica gen. nov., sp. nov., a prosthecate alphaproteobacterium of the family Hyphomonadaceae isolated from deep seawater.</title>
        <authorList>
            <person name="Zhang X.Y."/>
            <person name="Li G.W."/>
            <person name="Wang C.S."/>
            <person name="Zhang Y.J."/>
            <person name="Xu X.W."/>
            <person name="Li H."/>
            <person name="Liu A."/>
            <person name="Liu C."/>
            <person name="Xie B.B."/>
            <person name="Qin Q.L."/>
            <person name="Xu Z."/>
            <person name="Chen X.L."/>
            <person name="Zhou B.C."/>
            <person name="Zhang Y.Z."/>
        </authorList>
    </citation>
    <scope>NUCLEOTIDE SEQUENCE [LARGE SCALE GENOMIC DNA]</scope>
    <source>
        <strain evidence="4 5">P-1 km-3</strain>
    </source>
</reference>
<dbReference type="InterPro" id="IPR029046">
    <property type="entry name" value="LolA/LolB/LppX"/>
</dbReference>
<dbReference type="PANTHER" id="PTHR35869:SF1">
    <property type="entry name" value="OUTER-MEMBRANE LIPOPROTEIN CARRIER PROTEIN"/>
    <property type="match status" value="1"/>
</dbReference>
<dbReference type="RefSeq" id="WP_135945604.1">
    <property type="nucleotide sequence ID" value="NZ_BMEI01000003.1"/>
</dbReference>
<feature type="region of interest" description="Disordered" evidence="2">
    <location>
        <begin position="21"/>
        <end position="45"/>
    </location>
</feature>
<feature type="chain" id="PRO_5020936247" description="Outer membrane lipoprotein carrier protein LolA" evidence="3">
    <location>
        <begin position="23"/>
        <end position="257"/>
    </location>
</feature>
<evidence type="ECO:0000313" key="5">
    <source>
        <dbReference type="Proteomes" id="UP000305451"/>
    </source>
</evidence>
<keyword evidence="5" id="KW-1185">Reference proteome</keyword>
<dbReference type="PANTHER" id="PTHR35869">
    <property type="entry name" value="OUTER-MEMBRANE LIPOPROTEIN CARRIER PROTEIN"/>
    <property type="match status" value="1"/>
</dbReference>
<evidence type="ECO:0000256" key="3">
    <source>
        <dbReference type="SAM" id="SignalP"/>
    </source>
</evidence>
<evidence type="ECO:0000256" key="2">
    <source>
        <dbReference type="SAM" id="MobiDB-lite"/>
    </source>
</evidence>